<evidence type="ECO:0000313" key="4">
    <source>
        <dbReference type="Proteomes" id="UP000238274"/>
    </source>
</evidence>
<dbReference type="OrthoDB" id="2505311at2759"/>
<feature type="compositionally biased region" description="Basic residues" evidence="1">
    <location>
        <begin position="38"/>
        <end position="55"/>
    </location>
</feature>
<organism evidence="3 4">
    <name type="scientific">Puccinia striiformis</name>
    <dbReference type="NCBI Taxonomy" id="27350"/>
    <lineage>
        <taxon>Eukaryota</taxon>
        <taxon>Fungi</taxon>
        <taxon>Dikarya</taxon>
        <taxon>Basidiomycota</taxon>
        <taxon>Pucciniomycotina</taxon>
        <taxon>Pucciniomycetes</taxon>
        <taxon>Pucciniales</taxon>
        <taxon>Pucciniaceae</taxon>
        <taxon>Puccinia</taxon>
    </lineage>
</organism>
<dbReference type="EMBL" id="PKSM01000357">
    <property type="protein sequence ID" value="POV96785.1"/>
    <property type="molecule type" value="Genomic_DNA"/>
</dbReference>
<dbReference type="VEuPathDB" id="FungiDB:PSHT_14950"/>
<reference evidence="4" key="3">
    <citation type="journal article" date="2018" name="Mol. Plant Microbe Interact.">
        <title>Genome sequence resources for the wheat stripe rust pathogen (Puccinia striiformis f. sp. tritici) and the barley stripe rust pathogen (Puccinia striiformis f. sp. hordei).</title>
        <authorList>
            <person name="Xia C."/>
            <person name="Wang M."/>
            <person name="Yin C."/>
            <person name="Cornejo O.E."/>
            <person name="Hulbert S.H."/>
            <person name="Chen X."/>
        </authorList>
    </citation>
    <scope>NUCLEOTIDE SEQUENCE [LARGE SCALE GENOMIC DNA]</scope>
    <source>
        <strain evidence="4">93TX-2</strain>
    </source>
</reference>
<reference evidence="3 4" key="1">
    <citation type="submission" date="2017-12" db="EMBL/GenBank/DDBJ databases">
        <title>Gene loss provides genomic basis for host adaptation in cereal stripe rust fungi.</title>
        <authorList>
            <person name="Xia C."/>
        </authorList>
    </citation>
    <scope>NUCLEOTIDE SEQUENCE [LARGE SCALE GENOMIC DNA]</scope>
    <source>
        <strain evidence="3 4">93TX-2</strain>
    </source>
</reference>
<protein>
    <recommendedName>
        <fullName evidence="2">Tet-like 2OG-Fe(II) oxygenase domain-containing protein</fullName>
    </recommendedName>
</protein>
<sequence>MNQTDHNPSLSETESAVKPPGLVKQGEVKATPGENNEKRKRSATRHQALKRKNRKKNYENQLETISSKENAFPSSKKFRHKVVKFDPISREKRSKEESSTSGSDQKNQTSTIAPLIPRAPTEEENANALNQVESRFCTCHRDFVQILDQRKSKIICAIQFLKLESLADKQRDDFDFLCAFFHRCKTFILSTASEGLCGDVTSAIGWCKDTIRLEILHSYRNEVAIEANQHLYTKLMEDSERAGSILWETFSTFANVAADNTRKHMKKLAESGLVSSLAFPSNSFYNDLHLDEDDDSNPPLSFAMVIPTLKSTGKIGLESEGHRVDNGQFVFPDLKQAIQFPPGTICLMVFRAQEYAHGTLHATEFEDSTRLKLCIQAPI</sequence>
<dbReference type="AlphaFoldDB" id="A0A2S4UHL1"/>
<dbReference type="Pfam" id="PF20515">
    <property type="entry name" value="2OG-FeII_Oxy_6"/>
    <property type="match status" value="1"/>
</dbReference>
<dbReference type="InterPro" id="IPR046798">
    <property type="entry name" value="2OG-FeII_Oxy_6"/>
</dbReference>
<evidence type="ECO:0000256" key="1">
    <source>
        <dbReference type="SAM" id="MobiDB-lite"/>
    </source>
</evidence>
<accession>A0A2S4UHL1</accession>
<dbReference type="Proteomes" id="UP000238274">
    <property type="component" value="Unassembled WGS sequence"/>
</dbReference>
<feature type="compositionally biased region" description="Polar residues" evidence="1">
    <location>
        <begin position="1"/>
        <end position="14"/>
    </location>
</feature>
<gene>
    <name evidence="3" type="ORF">PSHT_14950</name>
</gene>
<proteinExistence type="predicted"/>
<feature type="region of interest" description="Disordered" evidence="1">
    <location>
        <begin position="1"/>
        <end position="120"/>
    </location>
</feature>
<evidence type="ECO:0000259" key="2">
    <source>
        <dbReference type="Pfam" id="PF20515"/>
    </source>
</evidence>
<comment type="caution">
    <text evidence="3">The sequence shown here is derived from an EMBL/GenBank/DDBJ whole genome shotgun (WGS) entry which is preliminary data.</text>
</comment>
<feature type="compositionally biased region" description="Polar residues" evidence="1">
    <location>
        <begin position="59"/>
        <end position="73"/>
    </location>
</feature>
<name>A0A2S4UHL1_9BASI</name>
<feature type="compositionally biased region" description="Basic and acidic residues" evidence="1">
    <location>
        <begin position="83"/>
        <end position="98"/>
    </location>
</feature>
<reference evidence="4" key="2">
    <citation type="journal article" date="2018" name="BMC Genomics">
        <title>Genomic insights into host adaptation between the wheat stripe rust pathogen (Puccinia striiformis f. sp. tritici) and the barley stripe rust pathogen (Puccinia striiformis f. sp. hordei).</title>
        <authorList>
            <person name="Xia C."/>
            <person name="Wang M."/>
            <person name="Yin C."/>
            <person name="Cornejo O.E."/>
            <person name="Hulbert S.H."/>
            <person name="Chen X."/>
        </authorList>
    </citation>
    <scope>NUCLEOTIDE SEQUENCE [LARGE SCALE GENOMIC DNA]</scope>
    <source>
        <strain evidence="4">93TX-2</strain>
    </source>
</reference>
<evidence type="ECO:0000313" key="3">
    <source>
        <dbReference type="EMBL" id="POV96785.1"/>
    </source>
</evidence>
<keyword evidence="4" id="KW-1185">Reference proteome</keyword>
<feature type="domain" description="Tet-like 2OG-Fe(II) oxygenase" evidence="2">
    <location>
        <begin position="169"/>
        <end position="361"/>
    </location>
</feature>
<dbReference type="VEuPathDB" id="FungiDB:PSTT_11687"/>